<dbReference type="GO" id="GO:0005506">
    <property type="term" value="F:iron ion binding"/>
    <property type="evidence" value="ECO:0007669"/>
    <property type="project" value="InterPro"/>
</dbReference>
<name>A0A1X6NV37_PORUM</name>
<reference evidence="3 4" key="1">
    <citation type="submission" date="2017-03" db="EMBL/GenBank/DDBJ databases">
        <title>WGS assembly of Porphyra umbilicalis.</title>
        <authorList>
            <person name="Brawley S.H."/>
            <person name="Blouin N.A."/>
            <person name="Ficko-Blean E."/>
            <person name="Wheeler G.L."/>
            <person name="Lohr M."/>
            <person name="Goodson H.V."/>
            <person name="Jenkins J.W."/>
            <person name="Blaby-Haas C.E."/>
            <person name="Helliwell K.E."/>
            <person name="Chan C."/>
            <person name="Marriage T."/>
            <person name="Bhattacharya D."/>
            <person name="Klein A.S."/>
            <person name="Badis Y."/>
            <person name="Brodie J."/>
            <person name="Cao Y."/>
            <person name="Collen J."/>
            <person name="Dittami S.M."/>
            <person name="Gachon C.M."/>
            <person name="Green B.R."/>
            <person name="Karpowicz S."/>
            <person name="Kim J.W."/>
            <person name="Kudahl U."/>
            <person name="Lin S."/>
            <person name="Michel G."/>
            <person name="Mittag M."/>
            <person name="Olson B.J."/>
            <person name="Pangilinan J."/>
            <person name="Peng Y."/>
            <person name="Qiu H."/>
            <person name="Shu S."/>
            <person name="Singer J.T."/>
            <person name="Smith A.G."/>
            <person name="Sprecher B.N."/>
            <person name="Wagner V."/>
            <person name="Wang W."/>
            <person name="Wang Z.-Y."/>
            <person name="Yan J."/>
            <person name="Yarish C."/>
            <person name="Zoeuner-Riek S."/>
            <person name="Zhuang Y."/>
            <person name="Zou Y."/>
            <person name="Lindquist E.A."/>
            <person name="Grimwood J."/>
            <person name="Barry K."/>
            <person name="Rokhsar D.S."/>
            <person name="Schmutz J."/>
            <person name="Stiller J.W."/>
            <person name="Grossman A.R."/>
            <person name="Prochnik S.E."/>
        </authorList>
    </citation>
    <scope>NUCLEOTIDE SEQUENCE [LARGE SCALE GENOMIC DNA]</scope>
    <source>
        <strain evidence="3">4086291</strain>
    </source>
</reference>
<dbReference type="OrthoDB" id="416096at2759"/>
<dbReference type="PANTHER" id="PTHR33591">
    <property type="entry name" value="BETA-CAROTENE ISOMERASE D27"/>
    <property type="match status" value="1"/>
</dbReference>
<keyword evidence="4" id="KW-1185">Reference proteome</keyword>
<dbReference type="EMBL" id="KV919058">
    <property type="protein sequence ID" value="OSX72489.1"/>
    <property type="molecule type" value="Genomic_DNA"/>
</dbReference>
<dbReference type="Pfam" id="PF13225">
    <property type="entry name" value="D27-like_C"/>
    <property type="match status" value="1"/>
</dbReference>
<dbReference type="Proteomes" id="UP000218209">
    <property type="component" value="Unassembled WGS sequence"/>
</dbReference>
<evidence type="ECO:0000256" key="1">
    <source>
        <dbReference type="SAM" id="MobiDB-lite"/>
    </source>
</evidence>
<feature type="region of interest" description="Disordered" evidence="1">
    <location>
        <begin position="20"/>
        <end position="74"/>
    </location>
</feature>
<organism evidence="3 4">
    <name type="scientific">Porphyra umbilicalis</name>
    <name type="common">Purple laver</name>
    <name type="synonym">Red alga</name>
    <dbReference type="NCBI Taxonomy" id="2786"/>
    <lineage>
        <taxon>Eukaryota</taxon>
        <taxon>Rhodophyta</taxon>
        <taxon>Bangiophyceae</taxon>
        <taxon>Bangiales</taxon>
        <taxon>Bangiaceae</taxon>
        <taxon>Porphyra</taxon>
    </lineage>
</organism>
<evidence type="ECO:0000313" key="4">
    <source>
        <dbReference type="Proteomes" id="UP000218209"/>
    </source>
</evidence>
<accession>A0A1X6NV37</accession>
<dbReference type="PANTHER" id="PTHR33591:SF2">
    <property type="entry name" value="BETA-CAROTENE ISOMERASE D27"/>
    <property type="match status" value="1"/>
</dbReference>
<dbReference type="AlphaFoldDB" id="A0A1X6NV37"/>
<proteinExistence type="predicted"/>
<protein>
    <recommendedName>
        <fullName evidence="2">Beta-carotene isomerase D27-like C-terminal domain-containing protein</fullName>
    </recommendedName>
</protein>
<dbReference type="InterPro" id="IPR025114">
    <property type="entry name" value="D27-like_C"/>
</dbReference>
<sequence>MAFLAPAAAPVTPRRLVATSTGTSLAGRPRVCGAPRRHAASMSASAGSSPPPVVRVPRTPSNAPLEVRGPTDAPPDYTAIDEELRSRVLLSAFRNALIEELAPVPPPANLSPGFNGSMELVSALSAKYNNRPRDLTAGSLRVLYSLFPEWILVAFRNSFAVALPGVSARLNAAVTSLTSRWLMGPNTLNEGGKGVLVERCRYLEATGCVSTCVNGCKVPTETFLKEGLGVDLWMQPNYDTFECQFSFGTKPPPVAEDPAFDAGCMGQCKVAQQRMRVEAGRRCTGNDAAAMDRGKQ</sequence>
<dbReference type="InterPro" id="IPR038938">
    <property type="entry name" value="D27-like"/>
</dbReference>
<gene>
    <name evidence="3" type="ORF">BU14_0431s0013</name>
</gene>
<evidence type="ECO:0000259" key="2">
    <source>
        <dbReference type="Pfam" id="PF13225"/>
    </source>
</evidence>
<evidence type="ECO:0000313" key="3">
    <source>
        <dbReference type="EMBL" id="OSX72489.1"/>
    </source>
</evidence>
<feature type="domain" description="Beta-carotene isomerase D27-like C-terminal" evidence="2">
    <location>
        <begin position="192"/>
        <end position="255"/>
    </location>
</feature>